<evidence type="ECO:0000256" key="4">
    <source>
        <dbReference type="ARBA" id="ARBA00023054"/>
    </source>
</evidence>
<keyword evidence="2" id="KW-0963">Cytoplasm</keyword>
<keyword evidence="5" id="KW-0009">Actin-binding</keyword>
<organism evidence="11 12">
    <name type="scientific">Salmo trutta</name>
    <name type="common">Brown trout</name>
    <dbReference type="NCBI Taxonomy" id="8032"/>
    <lineage>
        <taxon>Eukaryota</taxon>
        <taxon>Metazoa</taxon>
        <taxon>Chordata</taxon>
        <taxon>Craniata</taxon>
        <taxon>Vertebrata</taxon>
        <taxon>Euteleostomi</taxon>
        <taxon>Actinopterygii</taxon>
        <taxon>Neopterygii</taxon>
        <taxon>Teleostei</taxon>
        <taxon>Protacanthopterygii</taxon>
        <taxon>Salmoniformes</taxon>
        <taxon>Salmonidae</taxon>
        <taxon>Salmoninae</taxon>
        <taxon>Salmo</taxon>
    </lineage>
</organism>
<keyword evidence="3" id="KW-0597">Phosphoprotein</keyword>
<dbReference type="PANTHER" id="PTHR17271">
    <property type="entry name" value="PLECKSTRIN HOMOLOGY PH DOMAIN-CONTAINING PROTEIN"/>
    <property type="match status" value="1"/>
</dbReference>
<dbReference type="GO" id="GO:0051015">
    <property type="term" value="F:actin filament binding"/>
    <property type="evidence" value="ECO:0007669"/>
    <property type="project" value="TreeGrafter"/>
</dbReference>
<feature type="compositionally biased region" description="Basic and acidic residues" evidence="8">
    <location>
        <begin position="624"/>
        <end position="644"/>
    </location>
</feature>
<keyword evidence="9" id="KW-0472">Membrane</keyword>
<keyword evidence="6" id="KW-0206">Cytoskeleton</keyword>
<sequence>TQKKKRKVDTPTSQVDPVFRLIMTQPQILETSVYTLTHLDTDTHIHTRTFLLVAHFMHKSTYNLLVIPIDLSVLQINLFLPLLLFPLLGTPSPDAQQFLLFSGPKSQVESGCSSLEKNIPATDSWQPSLSLSSVSPRDPLRFVFLPINGPLASPVSSSSSGCSSSSSPCPQVLIGRSPMGSRCSATSTSFGWLRGESTRGMVKVDKGRAEDQGDDPRGPSVGRPKYVWLADVHRTRRLDDKETMGAFGAQAGSLVQGRADSPGRDQLNRLFVLERRSDFLVTAVFESINSSQVPDLLNFKKGWMTRLTDKGQWKKHWFVLTDQTLRFYRDAVAEEAADLDGEINLSTCYDITDYPVQRNYGFQIHTAEGAFTLCAMTSGIRRNWVQAVMKNVRPKVALVVSSSLPEQKKPPALAPMETRSAEEDVDPDQRKNRSVRERRREGRYKTFDWADFSRQQHHQGVEKEAEPSGQPRPVVGWDTADGGSPSPCDLSYCGLFVSARMCVFEDAFACVCVCVCVCLSMFLCVCPQLEQTQRELSRLQQVNISLQQQLQQERERSRESRLLQACAWQRLQKLNQDLRFELEAQRRSQEEAREAELQRRAEFIALQARALSAGEAAALARSELQQERQSARKQREEGEHNHRQELECLRQRLQEMSAQMKATEEAQAEKEVRLQKHLGLLQESQDRERRSLGANLAQAERQTQDLQEQLQKAEQQAKTLWKGQGQPWATEGEVAEAQQQLQEELARTLAAIGRLQGEGEQLERRCQELQNQLAEADGEVVQLQRRLQTEETDFYNLEHSYESVSEELQRALGQAQEREAAASDAREDYKRLLDRKERELSEALVKMAALGSSLEETELKLSEVREACTCCSSLPLFKVTDNRLNIKSSGLNSRETQTIHHSYNIDGGQTNGSSVPAISHSGPGSCSVDPAYQYIVTAGDDPDRFMSVIQVLETKLYVTEEKLRDITQRLEEPQGQWCSSAAADPHVLSQLTQSRAATQRLSLFLHNQAKQSRRFALETEGRTRVLGGQCQVALASVQACRERIQALLRRNPGEGSNPDLEAELCALEMQLVTAAACLRQGGIIDKVEQMGTGTYATMSCPEGEEARMETLGRALALEASTLEKMASAMQSQDTFFCQNEALLGGDEGDSAHMYADMLLKRMALGMDCGEPVGGDTESEESVIGRVCARAELAYISLTLQHRYQGEPIQEELHSDNPTREQLWRSSQPEEQCGDAGDNNLSSGQARGLADVSPPELAPYEEQVQLKSRGLTDNLLERIQSVWSGDKAEKQHDWTERLAVQLRKRAKVLHQLSQDIPSSSGSKGESSAAKGRRWLDNPDSVGTLDLTLYWPEVLVQSQVTYVACRLQLDHEQELQQCKGAFDSLGALCQEQEAMLSKDRRTFSHALSRLQEDSQVLKEKLEQVEQGRAAAESETRRKVGVLLADIESIEDRHEEQVQKLEEEFQGKMQELQKIHEEEMIRLHSHHAQSACVATDAQHESPTFYPDFTLDSTLQAEKCNLDGACKIDMVSMETMKNRIHVLETQVNTMKDEAGRRNLEGDEVAMKEAYQRDLENIKVSCERGFIAIEEVHQKLVGDLQRQHQREVATLLQERDCLLEEETAATVAAIEAIRNAHREELERSQSGGSSDITDLRSQYEVELRSLHRELEVLSGQYSQKCLECAQMNQALEAERQALLQCQRENQVLSIHKQARHHQTPIQYTVILRVRDTELQCLKQETNSLKEELKAVHRDKAYAKDKLKALYAELSFSRSKVQCDIPKLREELQTATGSPRDEGRGGDGSNAAQAYGKTCTHKHPQPTQCNLFTLTCAHLHAYLCIILLACIVT</sequence>
<protein>
    <recommendedName>
        <fullName evidence="10">PH domain-containing protein</fullName>
    </recommendedName>
</protein>
<feature type="coiled-coil region" evidence="7">
    <location>
        <begin position="1651"/>
        <end position="1699"/>
    </location>
</feature>
<feature type="coiled-coil region" evidence="7">
    <location>
        <begin position="1405"/>
        <end position="1475"/>
    </location>
</feature>
<accession>A0A673ZTS3</accession>
<name>A0A673ZTS3_SALTR</name>
<evidence type="ECO:0000256" key="6">
    <source>
        <dbReference type="ARBA" id="ARBA00023212"/>
    </source>
</evidence>
<feature type="region of interest" description="Disordered" evidence="8">
    <location>
        <begin position="1210"/>
        <end position="1252"/>
    </location>
</feature>
<dbReference type="Gene3D" id="2.30.29.30">
    <property type="entry name" value="Pleckstrin-homology domain (PH domain)/Phosphotyrosine-binding domain (PTB)"/>
    <property type="match status" value="1"/>
</dbReference>
<feature type="region of interest" description="Disordered" evidence="8">
    <location>
        <begin position="407"/>
        <end position="439"/>
    </location>
</feature>
<evidence type="ECO:0000313" key="12">
    <source>
        <dbReference type="Proteomes" id="UP000472277"/>
    </source>
</evidence>
<evidence type="ECO:0000256" key="7">
    <source>
        <dbReference type="SAM" id="Coils"/>
    </source>
</evidence>
<keyword evidence="4 7" id="KW-0175">Coiled coil</keyword>
<feature type="compositionally biased region" description="Basic and acidic residues" evidence="8">
    <location>
        <begin position="1210"/>
        <end position="1222"/>
    </location>
</feature>
<evidence type="ECO:0000256" key="1">
    <source>
        <dbReference type="ARBA" id="ARBA00004245"/>
    </source>
</evidence>
<feature type="compositionally biased region" description="Basic and acidic residues" evidence="8">
    <location>
        <begin position="419"/>
        <end position="439"/>
    </location>
</feature>
<dbReference type="Pfam" id="PF00169">
    <property type="entry name" value="PH"/>
    <property type="match status" value="1"/>
</dbReference>
<dbReference type="GeneTree" id="ENSGT00940000155286"/>
<dbReference type="PROSITE" id="PS50003">
    <property type="entry name" value="PH_DOMAIN"/>
    <property type="match status" value="1"/>
</dbReference>
<evidence type="ECO:0000256" key="2">
    <source>
        <dbReference type="ARBA" id="ARBA00022490"/>
    </source>
</evidence>
<evidence type="ECO:0000256" key="8">
    <source>
        <dbReference type="SAM" id="MobiDB-lite"/>
    </source>
</evidence>
<dbReference type="FunFam" id="2.30.29.30:FF:000133">
    <property type="entry name" value="myosin phosphatase Rho-interacting protein isoform X1"/>
    <property type="match status" value="1"/>
</dbReference>
<evidence type="ECO:0000256" key="5">
    <source>
        <dbReference type="ARBA" id="ARBA00023203"/>
    </source>
</evidence>
<keyword evidence="9" id="KW-1133">Transmembrane helix</keyword>
<feature type="region of interest" description="Disordered" evidence="8">
    <location>
        <begin position="458"/>
        <end position="480"/>
    </location>
</feature>
<evidence type="ECO:0000256" key="3">
    <source>
        <dbReference type="ARBA" id="ARBA00022553"/>
    </source>
</evidence>
<dbReference type="Proteomes" id="UP000472277">
    <property type="component" value="Chromosome 32"/>
</dbReference>
<proteinExistence type="predicted"/>
<dbReference type="InterPro" id="IPR052223">
    <property type="entry name" value="Actin_Cytoskeleton_Reg"/>
</dbReference>
<evidence type="ECO:0000256" key="9">
    <source>
        <dbReference type="SAM" id="Phobius"/>
    </source>
</evidence>
<dbReference type="OMA" id="ISCQDPH"/>
<evidence type="ECO:0000313" key="11">
    <source>
        <dbReference type="Ensembl" id="ENSSTUP00000050268.1"/>
    </source>
</evidence>
<feature type="domain" description="PH" evidence="10">
    <location>
        <begin position="297"/>
        <end position="393"/>
    </location>
</feature>
<dbReference type="GO" id="GO:0015629">
    <property type="term" value="C:actin cytoskeleton"/>
    <property type="evidence" value="ECO:0007669"/>
    <property type="project" value="UniProtKB-ARBA"/>
</dbReference>
<dbReference type="InParanoid" id="A0A673ZTS3"/>
<feature type="transmembrane region" description="Helical" evidence="9">
    <location>
        <begin position="64"/>
        <end position="88"/>
    </location>
</feature>
<dbReference type="PANTHER" id="PTHR17271:SF9">
    <property type="entry name" value="MYOSIN PHOSPHATASE RHO-INTERACTING PROTEIN"/>
    <property type="match status" value="1"/>
</dbReference>
<reference evidence="11" key="2">
    <citation type="submission" date="2025-09" db="UniProtKB">
        <authorList>
            <consortium name="Ensembl"/>
        </authorList>
    </citation>
    <scope>IDENTIFICATION</scope>
</reference>
<dbReference type="InterPro" id="IPR011993">
    <property type="entry name" value="PH-like_dom_sf"/>
</dbReference>
<feature type="region of interest" description="Disordered" evidence="8">
    <location>
        <begin position="1310"/>
        <end position="1334"/>
    </location>
</feature>
<feature type="compositionally biased region" description="Low complexity" evidence="8">
    <location>
        <begin position="1317"/>
        <end position="1328"/>
    </location>
</feature>
<reference evidence="11" key="1">
    <citation type="submission" date="2025-08" db="UniProtKB">
        <authorList>
            <consortium name="Ensembl"/>
        </authorList>
    </citation>
    <scope>IDENTIFICATION</scope>
</reference>
<dbReference type="SMART" id="SM00233">
    <property type="entry name" value="PH"/>
    <property type="match status" value="1"/>
</dbReference>
<dbReference type="Ensembl" id="ENSSTUT00000052569.1">
    <property type="protein sequence ID" value="ENSSTUP00000050268.1"/>
    <property type="gene ID" value="ENSSTUG00000021245.1"/>
</dbReference>
<dbReference type="SUPFAM" id="SSF50729">
    <property type="entry name" value="PH domain-like"/>
    <property type="match status" value="1"/>
</dbReference>
<feature type="region of interest" description="Disordered" evidence="8">
    <location>
        <begin position="621"/>
        <end position="644"/>
    </location>
</feature>
<keyword evidence="9" id="KW-0812">Transmembrane</keyword>
<comment type="subcellular location">
    <subcellularLocation>
        <location evidence="1">Cytoplasm</location>
        <location evidence="1">Cytoskeleton</location>
    </subcellularLocation>
</comment>
<keyword evidence="12" id="KW-1185">Reference proteome</keyword>
<evidence type="ECO:0000259" key="10">
    <source>
        <dbReference type="PROSITE" id="PS50003"/>
    </source>
</evidence>
<dbReference type="InterPro" id="IPR001849">
    <property type="entry name" value="PH_domain"/>
</dbReference>